<dbReference type="PANTHER" id="PTHR36306">
    <property type="entry name" value="ALPHA-AMYLASE-RELATED-RELATED"/>
    <property type="match status" value="1"/>
</dbReference>
<dbReference type="GO" id="GO:0003824">
    <property type="term" value="F:catalytic activity"/>
    <property type="evidence" value="ECO:0007669"/>
    <property type="project" value="InterPro"/>
</dbReference>
<evidence type="ECO:0000256" key="2">
    <source>
        <dbReference type="ARBA" id="ARBA00023277"/>
    </source>
</evidence>
<dbReference type="Proteomes" id="UP000035514">
    <property type="component" value="Unassembled WGS sequence"/>
</dbReference>
<keyword evidence="2" id="KW-0119">Carbohydrate metabolism</keyword>
<gene>
    <name evidence="4" type="ORF">AA20_04995</name>
</gene>
<dbReference type="PATRIC" id="fig|1447256.3.peg.972"/>
<evidence type="ECO:0000313" key="5">
    <source>
        <dbReference type="Proteomes" id="UP000035514"/>
    </source>
</evidence>
<dbReference type="Gene3D" id="3.20.110.20">
    <property type="match status" value="1"/>
</dbReference>
<comment type="caution">
    <text evidence="4">The sequence shown here is derived from an EMBL/GenBank/DDBJ whole genome shotgun (WGS) entry which is preliminary data.</text>
</comment>
<dbReference type="Pfam" id="PF03065">
    <property type="entry name" value="Glyco_hydro_57"/>
    <property type="match status" value="1"/>
</dbReference>
<dbReference type="InterPro" id="IPR004300">
    <property type="entry name" value="Glyco_hydro_57_N"/>
</dbReference>
<dbReference type="GO" id="GO:0005975">
    <property type="term" value="P:carbohydrate metabolic process"/>
    <property type="evidence" value="ECO:0007669"/>
    <property type="project" value="InterPro"/>
</dbReference>
<dbReference type="InterPro" id="IPR011330">
    <property type="entry name" value="Glyco_hydro/deAcase_b/a-brl"/>
</dbReference>
<dbReference type="EMBL" id="JAIQ01000077">
    <property type="protein sequence ID" value="KLE01001.1"/>
    <property type="molecule type" value="Genomic_DNA"/>
</dbReference>
<dbReference type="SUPFAM" id="SSF88713">
    <property type="entry name" value="Glycoside hydrolase/deacetylase"/>
    <property type="match status" value="1"/>
</dbReference>
<evidence type="ECO:0000256" key="1">
    <source>
        <dbReference type="ARBA" id="ARBA00006821"/>
    </source>
</evidence>
<dbReference type="CDD" id="cd10794">
    <property type="entry name" value="GH57N_PfGalA_like"/>
    <property type="match status" value="1"/>
</dbReference>
<dbReference type="RefSeq" id="WP_046996544.1">
    <property type="nucleotide sequence ID" value="NZ_JAIQ01000077.1"/>
</dbReference>
<evidence type="ECO:0000313" key="4">
    <source>
        <dbReference type="EMBL" id="KLE01001.1"/>
    </source>
</evidence>
<proteinExistence type="inferred from homology"/>
<name>A0A0G9K3E6_9BACT</name>
<dbReference type="AlphaFoldDB" id="A0A0G9K3E6"/>
<reference evidence="4 5" key="1">
    <citation type="submission" date="2014-01" db="EMBL/GenBank/DDBJ databases">
        <title>Development of a Comparative Genomic Fingerprinting Assay for High Resolution Genotyping of Arcobacter butzleri.</title>
        <authorList>
            <person name="Webb A.L."/>
            <person name="Inglis G.D."/>
            <person name="Kruczkiewicz P."/>
            <person name="Selinger L.B."/>
            <person name="Taboada E.N."/>
        </authorList>
    </citation>
    <scope>NUCLEOTIDE SEQUENCE [LARGE SCALE GENOMIC DNA]</scope>
    <source>
        <strain evidence="4 5">L348</strain>
    </source>
</reference>
<protein>
    <recommendedName>
        <fullName evidence="3">Glycoside hydrolase family 57 N-terminal domain-containing protein</fullName>
    </recommendedName>
</protein>
<comment type="similarity">
    <text evidence="1">Belongs to the glycosyl hydrolase 57 family.</text>
</comment>
<accession>A0A0G9K3E6</accession>
<evidence type="ECO:0000259" key="3">
    <source>
        <dbReference type="Pfam" id="PF03065"/>
    </source>
</evidence>
<feature type="domain" description="Glycoside hydrolase family 57 N-terminal" evidence="3">
    <location>
        <begin position="19"/>
        <end position="151"/>
    </location>
</feature>
<dbReference type="PANTHER" id="PTHR36306:SF1">
    <property type="entry name" value="ALPHA-AMYLASE-RELATED"/>
    <property type="match status" value="1"/>
</dbReference>
<organism evidence="4 5">
    <name type="scientific">Aliarcobacter butzleri L348</name>
    <dbReference type="NCBI Taxonomy" id="1447256"/>
    <lineage>
        <taxon>Bacteria</taxon>
        <taxon>Pseudomonadati</taxon>
        <taxon>Campylobacterota</taxon>
        <taxon>Epsilonproteobacteria</taxon>
        <taxon>Campylobacterales</taxon>
        <taxon>Arcobacteraceae</taxon>
        <taxon>Aliarcobacter</taxon>
    </lineage>
</organism>
<dbReference type="InterPro" id="IPR052046">
    <property type="entry name" value="GH57_Enzymes"/>
</dbReference>
<sequence length="633" mass="74070">MNLCYKIYHANLAFSAIPEEQLAEVIDKCYFPLLDFVEKSKTKIGLEISGYSLEIIQNIRPAWITKFKELNNLYLIELIGSGYMQIIAPLVPYKVNLQNQKIGLETYINILGIIPKIVFVNEQTFSKSLVDLYHEVGYESLIMEWNNAYSLNKKIKKDFAYSPVIVKGIKKELPILWSDSILFQKFQRTVHGERDMDFYINFVNQYTKEHKAIPIYSSDLEIFNFRPGRFETEELIKNDEWKIIADIIKNLKQFCQFELPSKILEKSLNKNQKISLTTSSNPIIVKKQDKYSLSRWSACGRGANYINTLCFRYFQKIKNSKDIFQWKFLLKYWGSDYRTHITEDKWKKAIADLEKVTNLKLDKKLSLKETNQYFLEKSHYIIFEKNDLKIIFDKKKGLTLDSIFIGNKKFPICTLKHGELDLIKHGADFFTGTTIIESAETKKISDLIEIEKINFYEIDDNNFKIEVSIEMKQGIKELKSWTIDTKKYNIEFDLLLDCPIFIRGSIRVGVITLDKTFALKNGIIKVKNGNKYYEKIELKNSEINQHTSKSLTQSSVSGLGCTNGITKFKNDDFSFKIELDREKSYPFVMLQNNKDKYGYLTRVYFSLQELDDTLKESQKNSKYNLNYVVYLKG</sequence>